<sequence>MDIPALSISLNEMKVQLQASISVMKMAMTTARDQSIDLLKMLETNTKMMEQL</sequence>
<dbReference type="AlphaFoldDB" id="A0A1M4PMJ2"/>
<evidence type="ECO:0000313" key="1">
    <source>
        <dbReference type="EMBL" id="SHD76676.1"/>
    </source>
</evidence>
<evidence type="ECO:0008006" key="3">
    <source>
        <dbReference type="Google" id="ProtNLM"/>
    </source>
</evidence>
<gene>
    <name evidence="1" type="ORF">CUESP1_1304</name>
</gene>
<dbReference type="RefSeq" id="WP_081722776.1">
    <property type="nucleotide sequence ID" value="NZ_LT669839.1"/>
</dbReference>
<keyword evidence="2" id="KW-1185">Reference proteome</keyword>
<accession>A0A1M4PMJ2</accession>
<dbReference type="OrthoDB" id="1924973at2"/>
<evidence type="ECO:0000313" key="2">
    <source>
        <dbReference type="Proteomes" id="UP000245423"/>
    </source>
</evidence>
<dbReference type="Proteomes" id="UP000245423">
    <property type="component" value="Chromosome 1"/>
</dbReference>
<reference evidence="1 2" key="1">
    <citation type="submission" date="2016-11" db="EMBL/GenBank/DDBJ databases">
        <authorList>
            <person name="Manzoor S."/>
        </authorList>
    </citation>
    <scope>NUCLEOTIDE SEQUENCE [LARGE SCALE GENOMIC DNA]</scope>
    <source>
        <strain evidence="1">Clostridium ultunense strain Esp</strain>
    </source>
</reference>
<dbReference type="EMBL" id="LT669839">
    <property type="protein sequence ID" value="SHD76676.1"/>
    <property type="molecule type" value="Genomic_DNA"/>
</dbReference>
<protein>
    <recommendedName>
        <fullName evidence="3">Motility protein</fullName>
    </recommendedName>
</protein>
<name>A0A1M4PMJ2_9FIRM</name>
<proteinExistence type="predicted"/>
<dbReference type="InterPro" id="IPR025906">
    <property type="entry name" value="YjfB_motility"/>
</dbReference>
<dbReference type="Pfam" id="PF14070">
    <property type="entry name" value="YjfB_motility"/>
    <property type="match status" value="1"/>
</dbReference>
<organism evidence="1 2">
    <name type="scientific">[Clostridium] ultunense Esp</name>
    <dbReference type="NCBI Taxonomy" id="1288971"/>
    <lineage>
        <taxon>Bacteria</taxon>
        <taxon>Bacillati</taxon>
        <taxon>Bacillota</taxon>
        <taxon>Tissierellia</taxon>
        <taxon>Tissierellales</taxon>
        <taxon>Tepidimicrobiaceae</taxon>
        <taxon>Schnuerera</taxon>
    </lineage>
</organism>